<evidence type="ECO:0000256" key="2">
    <source>
        <dbReference type="ARBA" id="ARBA00022741"/>
    </source>
</evidence>
<keyword evidence="10" id="KW-1185">Reference proteome</keyword>
<dbReference type="WBParaSite" id="snap_masked-unitig_41979-processed-gene-0.1-mRNA-1">
    <property type="protein sequence ID" value="snap_masked-unitig_41979-processed-gene-0.1-mRNA-1"/>
    <property type="gene ID" value="snap_masked-unitig_41979-processed-gene-0.1"/>
</dbReference>
<keyword evidence="7" id="KW-0727">SH2 domain</keyword>
<protein>
    <submittedName>
        <fullName evidence="11">Non-specific protein-tyrosine kinase</fullName>
    </submittedName>
</protein>
<dbReference type="SUPFAM" id="SSF56112">
    <property type="entry name" value="Protein kinase-like (PK-like)"/>
    <property type="match status" value="1"/>
</dbReference>
<keyword evidence="1" id="KW-0808">Transferase</keyword>
<dbReference type="InterPro" id="IPR011009">
    <property type="entry name" value="Kinase-like_dom_sf"/>
</dbReference>
<dbReference type="InterPro" id="IPR001245">
    <property type="entry name" value="Ser-Thr/Tyr_kinase_cat_dom"/>
</dbReference>
<dbReference type="GO" id="GO:0004715">
    <property type="term" value="F:non-membrane spanning protein tyrosine kinase activity"/>
    <property type="evidence" value="ECO:0007669"/>
    <property type="project" value="UniProtKB-EC"/>
</dbReference>
<dbReference type="PROSITE" id="PS00109">
    <property type="entry name" value="PROTEIN_KINASE_TYR"/>
    <property type="match status" value="1"/>
</dbReference>
<evidence type="ECO:0000256" key="5">
    <source>
        <dbReference type="ARBA" id="ARBA00023137"/>
    </source>
</evidence>
<dbReference type="InterPro" id="IPR036860">
    <property type="entry name" value="SH2_dom_sf"/>
</dbReference>
<dbReference type="Gene3D" id="1.10.510.10">
    <property type="entry name" value="Transferase(Phosphotransferase) domain 1"/>
    <property type="match status" value="1"/>
</dbReference>
<evidence type="ECO:0000256" key="4">
    <source>
        <dbReference type="ARBA" id="ARBA00022840"/>
    </source>
</evidence>
<feature type="domain" description="SH2" evidence="8">
    <location>
        <begin position="99"/>
        <end position="214"/>
    </location>
</feature>
<dbReference type="PANTHER" id="PTHR24418">
    <property type="entry name" value="TYROSINE-PROTEIN KINASE"/>
    <property type="match status" value="1"/>
</dbReference>
<organism evidence="10 11">
    <name type="scientific">Macrostomum lignano</name>
    <dbReference type="NCBI Taxonomy" id="282301"/>
    <lineage>
        <taxon>Eukaryota</taxon>
        <taxon>Metazoa</taxon>
        <taxon>Spiralia</taxon>
        <taxon>Lophotrochozoa</taxon>
        <taxon>Platyhelminthes</taxon>
        <taxon>Rhabditophora</taxon>
        <taxon>Macrostomorpha</taxon>
        <taxon>Macrostomida</taxon>
        <taxon>Macrostomidae</taxon>
        <taxon>Macrostomum</taxon>
    </lineage>
</organism>
<keyword evidence="2" id="KW-0547">Nucleotide-binding</keyword>
<evidence type="ECO:0000313" key="11">
    <source>
        <dbReference type="WBParaSite" id="snap_masked-unitig_41979-processed-gene-0.1-mRNA-1"/>
    </source>
</evidence>
<reference evidence="11" key="1">
    <citation type="submission" date="2016-11" db="UniProtKB">
        <authorList>
            <consortium name="WormBaseParasite"/>
        </authorList>
    </citation>
    <scope>IDENTIFICATION</scope>
</reference>
<dbReference type="AlphaFoldDB" id="A0A1I8JRR7"/>
<keyword evidence="4" id="KW-0067">ATP-binding</keyword>
<dbReference type="Pfam" id="PF07714">
    <property type="entry name" value="PK_Tyr_Ser-Thr"/>
    <property type="match status" value="1"/>
</dbReference>
<dbReference type="PROSITE" id="PS50011">
    <property type="entry name" value="PROTEIN_KINASE_DOM"/>
    <property type="match status" value="1"/>
</dbReference>
<evidence type="ECO:0000259" key="9">
    <source>
        <dbReference type="PROSITE" id="PS50011"/>
    </source>
</evidence>
<evidence type="ECO:0000256" key="3">
    <source>
        <dbReference type="ARBA" id="ARBA00022777"/>
    </source>
</evidence>
<evidence type="ECO:0000313" key="10">
    <source>
        <dbReference type="Proteomes" id="UP000095280"/>
    </source>
</evidence>
<dbReference type="Proteomes" id="UP000095280">
    <property type="component" value="Unplaced"/>
</dbReference>
<dbReference type="InterPro" id="IPR008266">
    <property type="entry name" value="Tyr_kinase_AS"/>
</dbReference>
<feature type="domain" description="Protein kinase" evidence="9">
    <location>
        <begin position="200"/>
        <end position="358"/>
    </location>
</feature>
<evidence type="ECO:0000256" key="6">
    <source>
        <dbReference type="ARBA" id="ARBA00051245"/>
    </source>
</evidence>
<name>A0A1I8JRR7_9PLAT</name>
<dbReference type="SUPFAM" id="SSF55550">
    <property type="entry name" value="SH2 domain"/>
    <property type="match status" value="1"/>
</dbReference>
<dbReference type="InterPro" id="IPR000980">
    <property type="entry name" value="SH2"/>
</dbReference>
<dbReference type="PROSITE" id="PS50001">
    <property type="entry name" value="SH2"/>
    <property type="match status" value="1"/>
</dbReference>
<accession>A0A1I8JRR7</accession>
<comment type="catalytic activity">
    <reaction evidence="6">
        <text>L-tyrosyl-[protein] + ATP = O-phospho-L-tyrosyl-[protein] + ADP + H(+)</text>
        <dbReference type="Rhea" id="RHEA:10596"/>
        <dbReference type="Rhea" id="RHEA-COMP:10136"/>
        <dbReference type="Rhea" id="RHEA-COMP:20101"/>
        <dbReference type="ChEBI" id="CHEBI:15378"/>
        <dbReference type="ChEBI" id="CHEBI:30616"/>
        <dbReference type="ChEBI" id="CHEBI:46858"/>
        <dbReference type="ChEBI" id="CHEBI:61978"/>
        <dbReference type="ChEBI" id="CHEBI:456216"/>
        <dbReference type="EC" id="2.7.10.2"/>
    </reaction>
</comment>
<keyword evidence="5" id="KW-0829">Tyrosine-protein kinase</keyword>
<evidence type="ECO:0000256" key="7">
    <source>
        <dbReference type="PROSITE-ProRule" id="PRU00191"/>
    </source>
</evidence>
<dbReference type="InterPro" id="IPR000719">
    <property type="entry name" value="Prot_kinase_dom"/>
</dbReference>
<dbReference type="GO" id="GO:0005524">
    <property type="term" value="F:ATP binding"/>
    <property type="evidence" value="ECO:0007669"/>
    <property type="project" value="UniProtKB-KW"/>
</dbReference>
<evidence type="ECO:0000256" key="1">
    <source>
        <dbReference type="ARBA" id="ARBA00022679"/>
    </source>
</evidence>
<dbReference type="PRINTS" id="PR00401">
    <property type="entry name" value="SH2DOMAIN"/>
</dbReference>
<sequence length="358" mass="40852">ETDWWLGGPLENKVRGLRAQASVASQKLAGCEQPSLPWQRAKKQILRTLSAQRYSWNAPREEFAFLPFPTRYHETACGFFFCCCCLQPDPTVPTDHSSWFLGQLSRKEAERQLLMLGQPAGHLSARCASPKTHRRYKSDLCCSWKQQTGLDKRKRIAALPLLLSPDKSYSLSVLDLDKATGRDTVKHYRIRLLDNGAGFYITSRRTGSGQFGEVWRALFNDRKERLRHPKLVQLCPVCTGEDPVFICHRVDEHGSLLAHLRDSRPLLELDVLVDILGQVRTRVRPLSGNVVVGAAVDRGNVGWWCGRYRRNVRWRARDGLPGSEKFIHRDLAARNILVGDNNTVKVADIWPVQSYRRR</sequence>
<keyword evidence="3" id="KW-0418">Kinase</keyword>
<dbReference type="InterPro" id="IPR050198">
    <property type="entry name" value="Non-receptor_tyrosine_kinases"/>
</dbReference>
<evidence type="ECO:0000259" key="8">
    <source>
        <dbReference type="PROSITE" id="PS50001"/>
    </source>
</evidence>
<proteinExistence type="predicted"/>
<dbReference type="Gene3D" id="3.30.505.10">
    <property type="entry name" value="SH2 domain"/>
    <property type="match status" value="1"/>
</dbReference>